<evidence type="ECO:0000313" key="2">
    <source>
        <dbReference type="Proteomes" id="UP001282336"/>
    </source>
</evidence>
<dbReference type="InterPro" id="IPR037883">
    <property type="entry name" value="Knr4/Smi1-like_sf"/>
</dbReference>
<accession>A0AAJ2S3R1</accession>
<evidence type="ECO:0000313" key="1">
    <source>
        <dbReference type="EMBL" id="MDX6030545.1"/>
    </source>
</evidence>
<dbReference type="Proteomes" id="UP001282336">
    <property type="component" value="Unassembled WGS sequence"/>
</dbReference>
<dbReference type="RefSeq" id="WP_319627150.1">
    <property type="nucleotide sequence ID" value="NZ_JAWXRB010000002.1"/>
</dbReference>
<proteinExistence type="predicted"/>
<protein>
    <submittedName>
        <fullName evidence="1">SMI1/KNR4 family protein</fullName>
    </submittedName>
</protein>
<dbReference type="Gene3D" id="3.40.1580.10">
    <property type="entry name" value="SMI1/KNR4-like"/>
    <property type="match status" value="1"/>
</dbReference>
<sequence length="132" mass="15573">MMGIYLYTKDELPDGFKYPMDYAEIMSLEIIPDIEPWSFICEFKESSLFWMNEVKKQYPTRKLVPFAKVNYSDDIACFDGEDTSGDPKVYYVHAFASAGWEDRGYTDNFAEWLKMACLESTRYKEERAEDEE</sequence>
<dbReference type="AlphaFoldDB" id="A0AAJ2S3R1"/>
<comment type="caution">
    <text evidence="1">The sequence shown here is derived from an EMBL/GenBank/DDBJ whole genome shotgun (WGS) entry which is preliminary data.</text>
</comment>
<organism evidence="1 2">
    <name type="scientific">Scandinavium lactucae</name>
    <dbReference type="NCBI Taxonomy" id="3095028"/>
    <lineage>
        <taxon>Bacteria</taxon>
        <taxon>Pseudomonadati</taxon>
        <taxon>Pseudomonadota</taxon>
        <taxon>Gammaproteobacteria</taxon>
        <taxon>Enterobacterales</taxon>
        <taxon>Enterobacteriaceae</taxon>
        <taxon>Scandinavium</taxon>
    </lineage>
</organism>
<name>A0AAJ2S3R1_9ENTR</name>
<reference evidence="1" key="1">
    <citation type="submission" date="2023-11" db="EMBL/GenBank/DDBJ databases">
        <title>Scandinavium wanjuensis sp. nov., isolated from lettuce South Korea.</title>
        <authorList>
            <person name="Park J."/>
            <person name="Park S."/>
            <person name="Oh K.K."/>
            <person name="Cho G.S."/>
            <person name="Franz C.M.A.P."/>
        </authorList>
    </citation>
    <scope>NUCLEOTIDE SEQUENCE</scope>
    <source>
        <strain evidence="1">V105_12</strain>
    </source>
</reference>
<dbReference type="SUPFAM" id="SSF160631">
    <property type="entry name" value="SMI1/KNR4-like"/>
    <property type="match status" value="1"/>
</dbReference>
<dbReference type="EMBL" id="JAWXRC010000018">
    <property type="protein sequence ID" value="MDX6030545.1"/>
    <property type="molecule type" value="Genomic_DNA"/>
</dbReference>
<gene>
    <name evidence="1" type="ORF">SIL20_03310</name>
</gene>